<keyword evidence="2" id="KW-1185">Reference proteome</keyword>
<dbReference type="RefSeq" id="WP_242982319.1">
    <property type="nucleotide sequence ID" value="NZ_CANRXC010000001.1"/>
</dbReference>
<dbReference type="Gene3D" id="3.20.80.10">
    <property type="entry name" value="Regulatory factor, effector binding domain"/>
    <property type="match status" value="1"/>
</dbReference>
<gene>
    <name evidence="1" type="ORF">AMURIS_01123</name>
</gene>
<proteinExistence type="predicted"/>
<evidence type="ECO:0000313" key="1">
    <source>
        <dbReference type="EMBL" id="SOY28416.1"/>
    </source>
</evidence>
<reference evidence="1 2" key="1">
    <citation type="submission" date="2018-01" db="EMBL/GenBank/DDBJ databases">
        <authorList>
            <person name="Gaut B.S."/>
            <person name="Morton B.R."/>
            <person name="Clegg M.T."/>
            <person name="Duvall M.R."/>
        </authorList>
    </citation>
    <scope>NUCLEOTIDE SEQUENCE [LARGE SCALE GENOMIC DNA]</scope>
    <source>
        <strain evidence="1">GP69</strain>
    </source>
</reference>
<dbReference type="InterPro" id="IPR011256">
    <property type="entry name" value="Reg_factor_effector_dom_sf"/>
</dbReference>
<accession>A0A2K4ZD67</accession>
<sequence>MDYRMEHKERQRFIALVKAFPNEIANEDSDHSIPDFWTECYEKNLIEPLKLLRTAGKRDLYGLCSPVKGSETYFNYAV</sequence>
<dbReference type="Proteomes" id="UP000236311">
    <property type="component" value="Unassembled WGS sequence"/>
</dbReference>
<dbReference type="EMBL" id="OFSM01000005">
    <property type="protein sequence ID" value="SOY28416.1"/>
    <property type="molecule type" value="Genomic_DNA"/>
</dbReference>
<organism evidence="1 2">
    <name type="scientific">Acetatifactor muris</name>
    <dbReference type="NCBI Taxonomy" id="879566"/>
    <lineage>
        <taxon>Bacteria</taxon>
        <taxon>Bacillati</taxon>
        <taxon>Bacillota</taxon>
        <taxon>Clostridia</taxon>
        <taxon>Lachnospirales</taxon>
        <taxon>Lachnospiraceae</taxon>
        <taxon>Acetatifactor</taxon>
    </lineage>
</organism>
<name>A0A2K4ZD67_9FIRM</name>
<protein>
    <submittedName>
        <fullName evidence="1">Uncharacterized protein</fullName>
    </submittedName>
</protein>
<evidence type="ECO:0000313" key="2">
    <source>
        <dbReference type="Proteomes" id="UP000236311"/>
    </source>
</evidence>
<dbReference type="AlphaFoldDB" id="A0A2K4ZD67"/>